<dbReference type="SUPFAM" id="SSF109998">
    <property type="entry name" value="Triger factor/SurA peptide-binding domain-like"/>
    <property type="match status" value="1"/>
</dbReference>
<keyword evidence="5 8" id="KW-0413">Isomerase</keyword>
<protein>
    <recommendedName>
        <fullName evidence="3">peptidylprolyl isomerase</fullName>
        <ecNumber evidence="3">5.2.1.8</ecNumber>
    </recommendedName>
</protein>
<dbReference type="Pfam" id="PF00639">
    <property type="entry name" value="Rotamase"/>
    <property type="match status" value="1"/>
</dbReference>
<name>A0A2T5MFJ2_9GAMM</name>
<comment type="similarity">
    <text evidence="2">Belongs to the PpiC/parvulin rotamase family.</text>
</comment>
<evidence type="ECO:0000313" key="9">
    <source>
        <dbReference type="Proteomes" id="UP000244248"/>
    </source>
</evidence>
<dbReference type="Proteomes" id="UP000244248">
    <property type="component" value="Unassembled WGS sequence"/>
</dbReference>
<dbReference type="GO" id="GO:0003755">
    <property type="term" value="F:peptidyl-prolyl cis-trans isomerase activity"/>
    <property type="evidence" value="ECO:0007669"/>
    <property type="project" value="UniProtKB-KW"/>
</dbReference>
<organism evidence="8 9">
    <name type="scientific">Stenotrophobium rhamnosiphilum</name>
    <dbReference type="NCBI Taxonomy" id="2029166"/>
    <lineage>
        <taxon>Bacteria</taxon>
        <taxon>Pseudomonadati</taxon>
        <taxon>Pseudomonadota</taxon>
        <taxon>Gammaproteobacteria</taxon>
        <taxon>Nevskiales</taxon>
        <taxon>Nevskiaceae</taxon>
        <taxon>Stenotrophobium</taxon>
    </lineage>
</organism>
<dbReference type="Gene3D" id="3.10.50.40">
    <property type="match status" value="1"/>
</dbReference>
<accession>A0A2T5MFJ2</accession>
<dbReference type="SUPFAM" id="SSF54534">
    <property type="entry name" value="FKBP-like"/>
    <property type="match status" value="1"/>
</dbReference>
<dbReference type="AlphaFoldDB" id="A0A2T5MFJ2"/>
<gene>
    <name evidence="8" type="ORF">CJD38_08395</name>
</gene>
<keyword evidence="4 5" id="KW-0697">Rotamase</keyword>
<keyword evidence="6" id="KW-0472">Membrane</keyword>
<keyword evidence="6" id="KW-0812">Transmembrane</keyword>
<dbReference type="EC" id="5.2.1.8" evidence="3"/>
<dbReference type="InterPro" id="IPR046357">
    <property type="entry name" value="PPIase_dom_sf"/>
</dbReference>
<comment type="catalytic activity">
    <reaction evidence="1">
        <text>[protein]-peptidylproline (omega=180) = [protein]-peptidylproline (omega=0)</text>
        <dbReference type="Rhea" id="RHEA:16237"/>
        <dbReference type="Rhea" id="RHEA-COMP:10747"/>
        <dbReference type="Rhea" id="RHEA-COMP:10748"/>
        <dbReference type="ChEBI" id="CHEBI:83833"/>
        <dbReference type="ChEBI" id="CHEBI:83834"/>
        <dbReference type="EC" id="5.2.1.8"/>
    </reaction>
</comment>
<dbReference type="PANTHER" id="PTHR47245:SF2">
    <property type="entry name" value="PEPTIDYL-PROLYL CIS-TRANS ISOMERASE HP_0175-RELATED"/>
    <property type="match status" value="1"/>
</dbReference>
<comment type="caution">
    <text evidence="8">The sequence shown here is derived from an EMBL/GenBank/DDBJ whole genome shotgun (WGS) entry which is preliminary data.</text>
</comment>
<dbReference type="InterPro" id="IPR050245">
    <property type="entry name" value="PrsA_foldase"/>
</dbReference>
<dbReference type="InterPro" id="IPR027304">
    <property type="entry name" value="Trigger_fact/SurA_dom_sf"/>
</dbReference>
<reference evidence="8 9" key="1">
    <citation type="submission" date="2018-04" db="EMBL/GenBank/DDBJ databases">
        <title>Novel species isolated from glacier.</title>
        <authorList>
            <person name="Liu Q."/>
            <person name="Xin Y.-H."/>
        </authorList>
    </citation>
    <scope>NUCLEOTIDE SEQUENCE [LARGE SCALE GENOMIC DNA]</scope>
    <source>
        <strain evidence="8 9">GT1R17</strain>
    </source>
</reference>
<keyword evidence="6" id="KW-1133">Transmembrane helix</keyword>
<evidence type="ECO:0000313" key="8">
    <source>
        <dbReference type="EMBL" id="PTU31353.1"/>
    </source>
</evidence>
<dbReference type="EMBL" id="QANS01000003">
    <property type="protein sequence ID" value="PTU31353.1"/>
    <property type="molecule type" value="Genomic_DNA"/>
</dbReference>
<evidence type="ECO:0000256" key="2">
    <source>
        <dbReference type="ARBA" id="ARBA00007656"/>
    </source>
</evidence>
<evidence type="ECO:0000256" key="5">
    <source>
        <dbReference type="PROSITE-ProRule" id="PRU00278"/>
    </source>
</evidence>
<evidence type="ECO:0000259" key="7">
    <source>
        <dbReference type="PROSITE" id="PS50198"/>
    </source>
</evidence>
<evidence type="ECO:0000256" key="1">
    <source>
        <dbReference type="ARBA" id="ARBA00000971"/>
    </source>
</evidence>
<evidence type="ECO:0000256" key="4">
    <source>
        <dbReference type="ARBA" id="ARBA00023110"/>
    </source>
</evidence>
<keyword evidence="9" id="KW-1185">Reference proteome</keyword>
<dbReference type="PROSITE" id="PS50198">
    <property type="entry name" value="PPIC_PPIASE_2"/>
    <property type="match status" value="1"/>
</dbReference>
<dbReference type="PANTHER" id="PTHR47245">
    <property type="entry name" value="PEPTIDYLPROLYL ISOMERASE"/>
    <property type="match status" value="1"/>
</dbReference>
<dbReference type="InterPro" id="IPR000297">
    <property type="entry name" value="PPIase_PpiC"/>
</dbReference>
<sequence length="322" mass="35274">MGRQRLQVLYASLVSICFRSIQMSQFKNQSAFKLSLYAISFTSLFAAYAAVAANATPYAAGLAPEIIVNGQSISENHVRLMSSGFAKDKNGRPLNSADALAAARAELITEEVLAQEARKAGLDKRPVVADQLAFQTREILSRAYLESYFEKNPITDATLKSAYEFNRANGKIVEYKLRQILVSTSGEAREILNKLNSGTDFAEAAKQYTQDPGGQSNGGDLGWFRPDIFVDHNFTDALPALKKGEYTKAPVRTRFGWHIIKLEDSARQVTNAEPYDALPDNVRQALRQKTGQIQIETLTARLTANAKISGASLSSAQGNGKK</sequence>
<evidence type="ECO:0000256" key="6">
    <source>
        <dbReference type="SAM" id="Phobius"/>
    </source>
</evidence>
<proteinExistence type="inferred from homology"/>
<feature type="transmembrane region" description="Helical" evidence="6">
    <location>
        <begin position="34"/>
        <end position="53"/>
    </location>
</feature>
<feature type="domain" description="PpiC" evidence="7">
    <location>
        <begin position="172"/>
        <end position="264"/>
    </location>
</feature>
<evidence type="ECO:0000256" key="3">
    <source>
        <dbReference type="ARBA" id="ARBA00013194"/>
    </source>
</evidence>